<accession>A0ABX8XSJ0</accession>
<dbReference type="Pfam" id="PF04956">
    <property type="entry name" value="TrbC"/>
    <property type="match status" value="1"/>
</dbReference>
<protein>
    <submittedName>
        <fullName evidence="2">TrbC/VirB2 family protein</fullName>
    </submittedName>
</protein>
<keyword evidence="3" id="KW-1185">Reference proteome</keyword>
<dbReference type="RefSeq" id="WP_220647387.1">
    <property type="nucleotide sequence ID" value="NZ_CP080647.1"/>
</dbReference>
<keyword evidence="1" id="KW-0812">Transmembrane</keyword>
<sequence length="93" mass="9452">MYLAAEGDGTDKMEEMFGEVQSILTSAGTLVAVIALLVLGIRMLMSMKRGDGMREAFQGFGMIALAALVIGGASGLAGLLISLGDQIGNGNGS</sequence>
<keyword evidence="1" id="KW-0472">Membrane</keyword>
<gene>
    <name evidence="2" type="ORF">K1J60_19920</name>
</gene>
<evidence type="ECO:0000313" key="2">
    <source>
        <dbReference type="EMBL" id="QYX78513.1"/>
    </source>
</evidence>
<feature type="transmembrane region" description="Helical" evidence="1">
    <location>
        <begin position="20"/>
        <end position="41"/>
    </location>
</feature>
<name>A0ABX8XSJ0_9ACTN</name>
<dbReference type="InterPro" id="IPR007039">
    <property type="entry name" value="TrbC/VirB2"/>
</dbReference>
<reference evidence="2 3" key="1">
    <citation type="submission" date="2021-08" db="EMBL/GenBank/DDBJ databases">
        <authorList>
            <person name="Ping M."/>
        </authorList>
    </citation>
    <scope>NUCLEOTIDE SEQUENCE [LARGE SCALE GENOMIC DNA]</scope>
    <source>
        <strain evidence="2 3">MG28</strain>
    </source>
</reference>
<dbReference type="Proteomes" id="UP000827138">
    <property type="component" value="Chromosome"/>
</dbReference>
<organism evidence="2 3">
    <name type="scientific">Streptomyces akebiae</name>
    <dbReference type="NCBI Taxonomy" id="2865673"/>
    <lineage>
        <taxon>Bacteria</taxon>
        <taxon>Bacillati</taxon>
        <taxon>Actinomycetota</taxon>
        <taxon>Actinomycetes</taxon>
        <taxon>Kitasatosporales</taxon>
        <taxon>Streptomycetaceae</taxon>
        <taxon>Streptomyces</taxon>
    </lineage>
</organism>
<evidence type="ECO:0000313" key="3">
    <source>
        <dbReference type="Proteomes" id="UP000827138"/>
    </source>
</evidence>
<keyword evidence="1" id="KW-1133">Transmembrane helix</keyword>
<dbReference type="EMBL" id="CP080647">
    <property type="protein sequence ID" value="QYX78513.1"/>
    <property type="molecule type" value="Genomic_DNA"/>
</dbReference>
<proteinExistence type="predicted"/>
<evidence type="ECO:0000256" key="1">
    <source>
        <dbReference type="SAM" id="Phobius"/>
    </source>
</evidence>
<feature type="transmembrane region" description="Helical" evidence="1">
    <location>
        <begin position="62"/>
        <end position="83"/>
    </location>
</feature>